<reference evidence="2 3" key="1">
    <citation type="submission" date="2018-09" db="EMBL/GenBank/DDBJ databases">
        <title>Isolation, diversity and antifungal activity of actinobacteria from wheat.</title>
        <authorList>
            <person name="Han C."/>
        </authorList>
    </citation>
    <scope>NUCLEOTIDE SEQUENCE [LARGE SCALE GENOMIC DNA]</scope>
    <source>
        <strain evidence="2 3">NEAU-YY265</strain>
    </source>
</reference>
<feature type="domain" description="Phosphotyrosine protein phosphatase I" evidence="1">
    <location>
        <begin position="1"/>
        <end position="86"/>
    </location>
</feature>
<accession>A0A418KJR1</accession>
<dbReference type="Proteomes" id="UP000284057">
    <property type="component" value="Unassembled WGS sequence"/>
</dbReference>
<protein>
    <submittedName>
        <fullName evidence="2">ArsR family transcriptional regulator</fullName>
    </submittedName>
</protein>
<proteinExistence type="predicted"/>
<sequence>GTRPAGHVHPGAVAAAKRHGLPLRATRPRRLADVAGDDDLVVTVCDHAHEELGDVGGLHWSIPDPVRVGTPDAFDATVTSLAGRVAGLAPRLAAA</sequence>
<dbReference type="AlphaFoldDB" id="A0A418KJR1"/>
<dbReference type="SUPFAM" id="SSF52788">
    <property type="entry name" value="Phosphotyrosine protein phosphatases I"/>
    <property type="match status" value="1"/>
</dbReference>
<evidence type="ECO:0000313" key="2">
    <source>
        <dbReference type="EMBL" id="RIQ14528.1"/>
    </source>
</evidence>
<organism evidence="2 3">
    <name type="scientific">Jiangella rhizosphaerae</name>
    <dbReference type="NCBI Taxonomy" id="2293569"/>
    <lineage>
        <taxon>Bacteria</taxon>
        <taxon>Bacillati</taxon>
        <taxon>Actinomycetota</taxon>
        <taxon>Actinomycetes</taxon>
        <taxon>Jiangellales</taxon>
        <taxon>Jiangellaceae</taxon>
        <taxon>Jiangella</taxon>
    </lineage>
</organism>
<evidence type="ECO:0000259" key="1">
    <source>
        <dbReference type="Pfam" id="PF01451"/>
    </source>
</evidence>
<dbReference type="Gene3D" id="3.40.50.2300">
    <property type="match status" value="1"/>
</dbReference>
<dbReference type="Pfam" id="PF01451">
    <property type="entry name" value="LMWPc"/>
    <property type="match status" value="1"/>
</dbReference>
<dbReference type="RefSeq" id="WP_407659389.1">
    <property type="nucleotide sequence ID" value="NZ_QUAL01000338.1"/>
</dbReference>
<dbReference type="InterPro" id="IPR036196">
    <property type="entry name" value="Ptyr_pPase_sf"/>
</dbReference>
<keyword evidence="3" id="KW-1185">Reference proteome</keyword>
<gene>
    <name evidence="2" type="ORF">DY240_24430</name>
</gene>
<name>A0A418KJR1_9ACTN</name>
<evidence type="ECO:0000313" key="3">
    <source>
        <dbReference type="Proteomes" id="UP000284057"/>
    </source>
</evidence>
<dbReference type="EMBL" id="QUAL01000338">
    <property type="protein sequence ID" value="RIQ14528.1"/>
    <property type="molecule type" value="Genomic_DNA"/>
</dbReference>
<dbReference type="InterPro" id="IPR023485">
    <property type="entry name" value="Ptyr_pPase"/>
</dbReference>
<comment type="caution">
    <text evidence="2">The sequence shown here is derived from an EMBL/GenBank/DDBJ whole genome shotgun (WGS) entry which is preliminary data.</text>
</comment>
<feature type="non-terminal residue" evidence="2">
    <location>
        <position position="1"/>
    </location>
</feature>